<evidence type="ECO:0000313" key="1">
    <source>
        <dbReference type="EMBL" id="JAD99655.1"/>
    </source>
</evidence>
<reference evidence="1" key="2">
    <citation type="journal article" date="2015" name="Data Brief">
        <title>Shoot transcriptome of the giant reed, Arundo donax.</title>
        <authorList>
            <person name="Barrero R.A."/>
            <person name="Guerrero F.D."/>
            <person name="Moolhuijzen P."/>
            <person name="Goolsby J.A."/>
            <person name="Tidwell J."/>
            <person name="Bellgard S.E."/>
            <person name="Bellgard M.I."/>
        </authorList>
    </citation>
    <scope>NUCLEOTIDE SEQUENCE</scope>
    <source>
        <tissue evidence="1">Shoot tissue taken approximately 20 cm above the soil surface</tissue>
    </source>
</reference>
<dbReference type="EMBL" id="GBRH01198240">
    <property type="protein sequence ID" value="JAD99655.1"/>
    <property type="molecule type" value="Transcribed_RNA"/>
</dbReference>
<name>A0A0A9EP90_ARUDO</name>
<proteinExistence type="predicted"/>
<accession>A0A0A9EP90</accession>
<sequence>MECAANIRDLFGRTFTGFGFTSFTQTNTL</sequence>
<reference evidence="1" key="1">
    <citation type="submission" date="2014-09" db="EMBL/GenBank/DDBJ databases">
        <authorList>
            <person name="Magalhaes I.L.F."/>
            <person name="Oliveira U."/>
            <person name="Santos F.R."/>
            <person name="Vidigal T.H.D.A."/>
            <person name="Brescovit A.D."/>
            <person name="Santos A.J."/>
        </authorList>
    </citation>
    <scope>NUCLEOTIDE SEQUENCE</scope>
    <source>
        <tissue evidence="1">Shoot tissue taken approximately 20 cm above the soil surface</tissue>
    </source>
</reference>
<dbReference type="AlphaFoldDB" id="A0A0A9EP90"/>
<organism evidence="1">
    <name type="scientific">Arundo donax</name>
    <name type="common">Giant reed</name>
    <name type="synonym">Donax arundinaceus</name>
    <dbReference type="NCBI Taxonomy" id="35708"/>
    <lineage>
        <taxon>Eukaryota</taxon>
        <taxon>Viridiplantae</taxon>
        <taxon>Streptophyta</taxon>
        <taxon>Embryophyta</taxon>
        <taxon>Tracheophyta</taxon>
        <taxon>Spermatophyta</taxon>
        <taxon>Magnoliopsida</taxon>
        <taxon>Liliopsida</taxon>
        <taxon>Poales</taxon>
        <taxon>Poaceae</taxon>
        <taxon>PACMAD clade</taxon>
        <taxon>Arundinoideae</taxon>
        <taxon>Arundineae</taxon>
        <taxon>Arundo</taxon>
    </lineage>
</organism>
<protein>
    <submittedName>
        <fullName evidence="1">Uncharacterized protein</fullName>
    </submittedName>
</protein>